<sequence length="74" mass="8304">MLITHFLNLYCNFKPYSFINQMLSLGLINHFLLEYSLTDYGSSLGAILDSLCTLGEAHLEKKNGNTSMLITADE</sequence>
<gene>
    <name evidence="1" type="ORF">JCR31_10565</name>
</gene>
<dbReference type="EMBL" id="JAEFBZ010000001">
    <property type="protein sequence ID" value="MBK1608354.1"/>
    <property type="molecule type" value="Genomic_DNA"/>
</dbReference>
<accession>A0ABD4LDV9</accession>
<proteinExistence type="predicted"/>
<evidence type="ECO:0000313" key="2">
    <source>
        <dbReference type="Proteomes" id="UP000613452"/>
    </source>
</evidence>
<name>A0ABD4LDV9_BACCE</name>
<protein>
    <submittedName>
        <fullName evidence="1">Uncharacterized protein</fullName>
    </submittedName>
</protein>
<reference evidence="1 2" key="1">
    <citation type="submission" date="2020-12" db="EMBL/GenBank/DDBJ databases">
        <title>Genome assembly for a thermostable protease producing Bacillus cereus MAKP1 strain isolated from chicken gut.</title>
        <authorList>
            <person name="Malaviya A."/>
        </authorList>
    </citation>
    <scope>NUCLEOTIDE SEQUENCE [LARGE SCALE GENOMIC DNA]</scope>
    <source>
        <strain evidence="1 2">MAKP1</strain>
    </source>
</reference>
<dbReference type="AlphaFoldDB" id="A0ABD4LDV9"/>
<evidence type="ECO:0000313" key="1">
    <source>
        <dbReference type="EMBL" id="MBK1608354.1"/>
    </source>
</evidence>
<comment type="caution">
    <text evidence="1">The sequence shown here is derived from an EMBL/GenBank/DDBJ whole genome shotgun (WGS) entry which is preliminary data.</text>
</comment>
<organism evidence="1 2">
    <name type="scientific">Bacillus cereus</name>
    <dbReference type="NCBI Taxonomy" id="1396"/>
    <lineage>
        <taxon>Bacteria</taxon>
        <taxon>Bacillati</taxon>
        <taxon>Bacillota</taxon>
        <taxon>Bacilli</taxon>
        <taxon>Bacillales</taxon>
        <taxon>Bacillaceae</taxon>
        <taxon>Bacillus</taxon>
        <taxon>Bacillus cereus group</taxon>
    </lineage>
</organism>
<dbReference type="Proteomes" id="UP000613452">
    <property type="component" value="Unassembled WGS sequence"/>
</dbReference>